<proteinExistence type="predicted"/>
<protein>
    <submittedName>
        <fullName evidence="1">Uncharacterized protein</fullName>
    </submittedName>
</protein>
<sequence>MNANRSMQKVLNVASGPAPGNKHGKCQEVTTNLVFKSNNAHREPT</sequence>
<reference evidence="1" key="1">
    <citation type="submission" date="2018-02" db="EMBL/GenBank/DDBJ databases">
        <title>Rhizophora mucronata_Transcriptome.</title>
        <authorList>
            <person name="Meera S.P."/>
            <person name="Sreeshan A."/>
            <person name="Augustine A."/>
        </authorList>
    </citation>
    <scope>NUCLEOTIDE SEQUENCE</scope>
    <source>
        <tissue evidence="1">Leaf</tissue>
    </source>
</reference>
<dbReference type="EMBL" id="GGEC01078152">
    <property type="protein sequence ID" value="MBX58636.1"/>
    <property type="molecule type" value="Transcribed_RNA"/>
</dbReference>
<evidence type="ECO:0000313" key="1">
    <source>
        <dbReference type="EMBL" id="MBX58636.1"/>
    </source>
</evidence>
<name>A0A2P2PV56_RHIMU</name>
<organism evidence="1">
    <name type="scientific">Rhizophora mucronata</name>
    <name type="common">Asiatic mangrove</name>
    <dbReference type="NCBI Taxonomy" id="61149"/>
    <lineage>
        <taxon>Eukaryota</taxon>
        <taxon>Viridiplantae</taxon>
        <taxon>Streptophyta</taxon>
        <taxon>Embryophyta</taxon>
        <taxon>Tracheophyta</taxon>
        <taxon>Spermatophyta</taxon>
        <taxon>Magnoliopsida</taxon>
        <taxon>eudicotyledons</taxon>
        <taxon>Gunneridae</taxon>
        <taxon>Pentapetalae</taxon>
        <taxon>rosids</taxon>
        <taxon>fabids</taxon>
        <taxon>Malpighiales</taxon>
        <taxon>Rhizophoraceae</taxon>
        <taxon>Rhizophora</taxon>
    </lineage>
</organism>
<dbReference type="AlphaFoldDB" id="A0A2P2PV56"/>
<accession>A0A2P2PV56</accession>